<dbReference type="EMBL" id="ML976984">
    <property type="protein sequence ID" value="KAF1959979.1"/>
    <property type="molecule type" value="Genomic_DNA"/>
</dbReference>
<feature type="region of interest" description="Disordered" evidence="1">
    <location>
        <begin position="446"/>
        <end position="469"/>
    </location>
</feature>
<keyword evidence="3" id="KW-1185">Reference proteome</keyword>
<dbReference type="Proteomes" id="UP000800035">
    <property type="component" value="Unassembled WGS sequence"/>
</dbReference>
<dbReference type="AlphaFoldDB" id="A0A6A5U7M7"/>
<sequence>MQSVLKHQAAVYLHLVYTNTGALAYIFSNNLPSTPPSLSFLTRPSKVYCIIIKPKILASRFLQQPWRVPVYDRALLGQMSPPLSKTARLKESMAQDDNGAQERMKEFLFGGVFDQPSLRHQHQQLQEAHARLQRETQHKEVLVQRLQLLYRKPLTHDPLEIERLRLELGGTWKLAMQSVFIGTITASFVRAALHLSKLRLENLTQASSRTLQDTVIDTQGYLASVSATVQSLYTNTQIAAARFRENSLVNHAEDHPLDLITTHIESPLLEDWQPGLDLDPQEIWNRAFVDVNYRDRPYQRRVPDPSKVILDPWRLRPSRDHPQDDSMQEPLHNAQEELSDDSEDDIPLKDVRARGLKVSRRSRPPAAVQSELATGSRGTKRNPARAQPAQKRPTETQNMLYLTSGSNGILKRSAQWQFKNLTTAKMTPEVAHLTITALYRFQARVGKPRGRGETPDRLTGQLKRDTERA</sequence>
<protein>
    <submittedName>
        <fullName evidence="2">Uncharacterized protein</fullName>
    </submittedName>
</protein>
<evidence type="ECO:0000313" key="3">
    <source>
        <dbReference type="Proteomes" id="UP000800035"/>
    </source>
</evidence>
<proteinExistence type="predicted"/>
<accession>A0A6A5U7M7</accession>
<feature type="compositionally biased region" description="Basic and acidic residues" evidence="1">
    <location>
        <begin position="450"/>
        <end position="469"/>
    </location>
</feature>
<evidence type="ECO:0000313" key="2">
    <source>
        <dbReference type="EMBL" id="KAF1959979.1"/>
    </source>
</evidence>
<reference evidence="2" key="1">
    <citation type="journal article" date="2020" name="Stud. Mycol.">
        <title>101 Dothideomycetes genomes: a test case for predicting lifestyles and emergence of pathogens.</title>
        <authorList>
            <person name="Haridas S."/>
            <person name="Albert R."/>
            <person name="Binder M."/>
            <person name="Bloem J."/>
            <person name="Labutti K."/>
            <person name="Salamov A."/>
            <person name="Andreopoulos B."/>
            <person name="Baker S."/>
            <person name="Barry K."/>
            <person name="Bills G."/>
            <person name="Bluhm B."/>
            <person name="Cannon C."/>
            <person name="Castanera R."/>
            <person name="Culley D."/>
            <person name="Daum C."/>
            <person name="Ezra D."/>
            <person name="Gonzalez J."/>
            <person name="Henrissat B."/>
            <person name="Kuo A."/>
            <person name="Liang C."/>
            <person name="Lipzen A."/>
            <person name="Lutzoni F."/>
            <person name="Magnuson J."/>
            <person name="Mondo S."/>
            <person name="Nolan M."/>
            <person name="Ohm R."/>
            <person name="Pangilinan J."/>
            <person name="Park H.-J."/>
            <person name="Ramirez L."/>
            <person name="Alfaro M."/>
            <person name="Sun H."/>
            <person name="Tritt A."/>
            <person name="Yoshinaga Y."/>
            <person name="Zwiers L.-H."/>
            <person name="Turgeon B."/>
            <person name="Goodwin S."/>
            <person name="Spatafora J."/>
            <person name="Crous P."/>
            <person name="Grigoriev I."/>
        </authorList>
    </citation>
    <scope>NUCLEOTIDE SEQUENCE</scope>
    <source>
        <strain evidence="2">CBS 675.92</strain>
    </source>
</reference>
<evidence type="ECO:0000256" key="1">
    <source>
        <dbReference type="SAM" id="MobiDB-lite"/>
    </source>
</evidence>
<feature type="region of interest" description="Disordered" evidence="1">
    <location>
        <begin position="353"/>
        <end position="397"/>
    </location>
</feature>
<feature type="compositionally biased region" description="Basic residues" evidence="1">
    <location>
        <begin position="354"/>
        <end position="363"/>
    </location>
</feature>
<name>A0A6A5U7M7_9PLEO</name>
<organism evidence="2 3">
    <name type="scientific">Byssothecium circinans</name>
    <dbReference type="NCBI Taxonomy" id="147558"/>
    <lineage>
        <taxon>Eukaryota</taxon>
        <taxon>Fungi</taxon>
        <taxon>Dikarya</taxon>
        <taxon>Ascomycota</taxon>
        <taxon>Pezizomycotina</taxon>
        <taxon>Dothideomycetes</taxon>
        <taxon>Pleosporomycetidae</taxon>
        <taxon>Pleosporales</taxon>
        <taxon>Massarineae</taxon>
        <taxon>Massarinaceae</taxon>
        <taxon>Byssothecium</taxon>
    </lineage>
</organism>
<gene>
    <name evidence="2" type="ORF">CC80DRAFT_545405</name>
</gene>